<evidence type="ECO:0000313" key="1">
    <source>
        <dbReference type="EMBL" id="OXB94743.1"/>
    </source>
</evidence>
<protein>
    <submittedName>
        <fullName evidence="1">Uncharacterized protein</fullName>
    </submittedName>
</protein>
<dbReference type="RefSeq" id="WP_089097196.1">
    <property type="nucleotide sequence ID" value="NZ_NDYL01000001.1"/>
</dbReference>
<dbReference type="EMBL" id="NDYL01000001">
    <property type="protein sequence ID" value="OXB94743.1"/>
    <property type="molecule type" value="Genomic_DNA"/>
</dbReference>
<dbReference type="AlphaFoldDB" id="A0A226QQG8"/>
<evidence type="ECO:0000313" key="2">
    <source>
        <dbReference type="Proteomes" id="UP000198394"/>
    </source>
</evidence>
<dbReference type="Gene3D" id="2.180.10.10">
    <property type="entry name" value="RHS repeat-associated core"/>
    <property type="match status" value="1"/>
</dbReference>
<accession>A0A226QQG8</accession>
<reference evidence="1 2" key="1">
    <citation type="submission" date="2017-04" db="EMBL/GenBank/DDBJ databases">
        <title>The genome sequence of Parageobacillus galactosidasius DSM 18751.</title>
        <authorList>
            <person name="Ramaloko W.T."/>
            <person name="Koen N."/>
            <person name="Polliack S."/>
            <person name="Aliyu H."/>
            <person name="Lebre P."/>
            <person name="Mohr T."/>
            <person name="Oswald F."/>
            <person name="Zwick M."/>
            <person name="Neumann A."/>
            <person name="Syldatk C."/>
            <person name="Cowan D."/>
            <person name="De Maayer P."/>
        </authorList>
    </citation>
    <scope>NUCLEOTIDE SEQUENCE [LARGE SCALE GENOMIC DNA]</scope>
    <source>
        <strain evidence="1 2">DSM 18751</strain>
    </source>
</reference>
<organism evidence="1 2">
    <name type="scientific">Parageobacillus galactosidasius</name>
    <dbReference type="NCBI Taxonomy" id="883812"/>
    <lineage>
        <taxon>Bacteria</taxon>
        <taxon>Bacillati</taxon>
        <taxon>Bacillota</taxon>
        <taxon>Bacilli</taxon>
        <taxon>Bacillales</taxon>
        <taxon>Anoxybacillaceae</taxon>
        <taxon>Parageobacillus</taxon>
    </lineage>
</organism>
<keyword evidence="2" id="KW-1185">Reference proteome</keyword>
<dbReference type="Proteomes" id="UP000198394">
    <property type="component" value="Unassembled WGS sequence"/>
</dbReference>
<proteinExistence type="predicted"/>
<comment type="caution">
    <text evidence="1">The sequence shown here is derived from an EMBL/GenBank/DDBJ whole genome shotgun (WGS) entry which is preliminary data.</text>
</comment>
<gene>
    <name evidence="1" type="ORF">B9L23_07720</name>
</gene>
<sequence>MPYPTKILLYDLDTEIQQIINDLKAIQGSYATLKDRLTNINTDLLDSDTKAVIEDLITSFNNTHRHISERIESIELANTEGEGNYNESFTYDADGNVITHTVTGDKNYTITYNYKTDGSGELIYSEKTYTRSNGDQVTIRKDYTYDAKGNITNIQTITTITPAP</sequence>
<name>A0A226QQG8_9BACL</name>